<protein>
    <submittedName>
        <fullName evidence="1">PLAC8 family-domain-containing protein</fullName>
    </submittedName>
</protein>
<comment type="caution">
    <text evidence="1">The sequence shown here is derived from an EMBL/GenBank/DDBJ whole genome shotgun (WGS) entry which is preliminary data.</text>
</comment>
<dbReference type="Pfam" id="PF04749">
    <property type="entry name" value="PLAC8"/>
    <property type="match status" value="1"/>
</dbReference>
<name>A0A9P8VRV5_9HYPO</name>
<organism evidence="1 2">
    <name type="scientific">Thelonectria olida</name>
    <dbReference type="NCBI Taxonomy" id="1576542"/>
    <lineage>
        <taxon>Eukaryota</taxon>
        <taxon>Fungi</taxon>
        <taxon>Dikarya</taxon>
        <taxon>Ascomycota</taxon>
        <taxon>Pezizomycotina</taxon>
        <taxon>Sordariomycetes</taxon>
        <taxon>Hypocreomycetidae</taxon>
        <taxon>Hypocreales</taxon>
        <taxon>Nectriaceae</taxon>
        <taxon>Thelonectria</taxon>
    </lineage>
</organism>
<dbReference type="InterPro" id="IPR006461">
    <property type="entry name" value="PLAC_motif_containing"/>
</dbReference>
<dbReference type="Proteomes" id="UP000777438">
    <property type="component" value="Unassembled WGS sequence"/>
</dbReference>
<evidence type="ECO:0000313" key="1">
    <source>
        <dbReference type="EMBL" id="KAH6869887.1"/>
    </source>
</evidence>
<sequence>MPRPDTIIPIPPTRNHEWSNSLCSCGPCDICLLGTVLPCVLLGKTADRMRDPTMQSARTCNRDCTIFCGLQCFTGCGWIYSMMKRGEIRERFGIKGSAMNDCCVSYWCSCCALIQQEREVKAGLAHDSIARAYDSKQEGMVMGPQVSIC</sequence>
<keyword evidence="2" id="KW-1185">Reference proteome</keyword>
<evidence type="ECO:0000313" key="2">
    <source>
        <dbReference type="Proteomes" id="UP000777438"/>
    </source>
</evidence>
<dbReference type="AlphaFoldDB" id="A0A9P8VRV5"/>
<accession>A0A9P8VRV5</accession>
<dbReference type="PANTHER" id="PTHR15907">
    <property type="entry name" value="DUF614 FAMILY PROTEIN-RELATED"/>
    <property type="match status" value="1"/>
</dbReference>
<proteinExistence type="predicted"/>
<dbReference type="OrthoDB" id="1045822at2759"/>
<gene>
    <name evidence="1" type="ORF">B0T10DRAFT_418017</name>
</gene>
<dbReference type="EMBL" id="JAGPYM010000064">
    <property type="protein sequence ID" value="KAH6869887.1"/>
    <property type="molecule type" value="Genomic_DNA"/>
</dbReference>
<dbReference type="NCBIfam" id="TIGR01571">
    <property type="entry name" value="A_thal_Cys_rich"/>
    <property type="match status" value="1"/>
</dbReference>
<reference evidence="1 2" key="1">
    <citation type="journal article" date="2021" name="Nat. Commun.">
        <title>Genetic determinants of endophytism in the Arabidopsis root mycobiome.</title>
        <authorList>
            <person name="Mesny F."/>
            <person name="Miyauchi S."/>
            <person name="Thiergart T."/>
            <person name="Pickel B."/>
            <person name="Atanasova L."/>
            <person name="Karlsson M."/>
            <person name="Huettel B."/>
            <person name="Barry K.W."/>
            <person name="Haridas S."/>
            <person name="Chen C."/>
            <person name="Bauer D."/>
            <person name="Andreopoulos W."/>
            <person name="Pangilinan J."/>
            <person name="LaButti K."/>
            <person name="Riley R."/>
            <person name="Lipzen A."/>
            <person name="Clum A."/>
            <person name="Drula E."/>
            <person name="Henrissat B."/>
            <person name="Kohler A."/>
            <person name="Grigoriev I.V."/>
            <person name="Martin F.M."/>
            <person name="Hacquard S."/>
        </authorList>
    </citation>
    <scope>NUCLEOTIDE SEQUENCE [LARGE SCALE GENOMIC DNA]</scope>
    <source>
        <strain evidence="1 2">MPI-CAGE-CH-0241</strain>
    </source>
</reference>